<dbReference type="InterPro" id="IPR027417">
    <property type="entry name" value="P-loop_NTPase"/>
</dbReference>
<dbReference type="GO" id="GO:0004519">
    <property type="term" value="F:endonuclease activity"/>
    <property type="evidence" value="ECO:0007669"/>
    <property type="project" value="UniProtKB-KW"/>
</dbReference>
<keyword evidence="2" id="KW-0540">Nuclease</keyword>
<keyword evidence="2" id="KW-0255">Endonuclease</keyword>
<dbReference type="Gene3D" id="3.40.50.300">
    <property type="entry name" value="P-loop containing nucleotide triphosphate hydrolases"/>
    <property type="match status" value="1"/>
</dbReference>
<reference evidence="2 3" key="1">
    <citation type="submission" date="2018-08" db="EMBL/GenBank/DDBJ databases">
        <title>A genome reference for cultivated species of the human gut microbiota.</title>
        <authorList>
            <person name="Zou Y."/>
            <person name="Xue W."/>
            <person name="Luo G."/>
        </authorList>
    </citation>
    <scope>NUCLEOTIDE SEQUENCE [LARGE SCALE GENOMIC DNA]</scope>
    <source>
        <strain evidence="2 3">AM23-23</strain>
    </source>
</reference>
<organism evidence="2 3">
    <name type="scientific">Phocaeicola plebeius</name>
    <dbReference type="NCBI Taxonomy" id="310297"/>
    <lineage>
        <taxon>Bacteria</taxon>
        <taxon>Pseudomonadati</taxon>
        <taxon>Bacteroidota</taxon>
        <taxon>Bacteroidia</taxon>
        <taxon>Bacteroidales</taxon>
        <taxon>Bacteroidaceae</taxon>
        <taxon>Phocaeicola</taxon>
    </lineage>
</organism>
<dbReference type="Proteomes" id="UP000283485">
    <property type="component" value="Unassembled WGS sequence"/>
</dbReference>
<gene>
    <name evidence="2" type="ORF">DW653_01530</name>
</gene>
<proteinExistence type="predicted"/>
<feature type="compositionally biased region" description="Basic and acidic residues" evidence="1">
    <location>
        <begin position="619"/>
        <end position="629"/>
    </location>
</feature>
<accession>A0A414RK53</accession>
<name>A0A414RK53_9BACT</name>
<dbReference type="PANTHER" id="PTHR37291:SF1">
    <property type="entry name" value="TYPE IV METHYL-DIRECTED RESTRICTION ENZYME ECOKMCRB SUBUNIT"/>
    <property type="match status" value="1"/>
</dbReference>
<dbReference type="AlphaFoldDB" id="A0A414RK53"/>
<protein>
    <submittedName>
        <fullName evidence="2">Restriction endonuclease</fullName>
    </submittedName>
</protein>
<feature type="region of interest" description="Disordered" evidence="1">
    <location>
        <begin position="606"/>
        <end position="629"/>
    </location>
</feature>
<keyword evidence="2" id="KW-0378">Hydrolase</keyword>
<dbReference type="InterPro" id="IPR052934">
    <property type="entry name" value="Methyl-DNA_Rec/Restrict_Enz"/>
</dbReference>
<comment type="caution">
    <text evidence="2">The sequence shown here is derived from an EMBL/GenBank/DDBJ whole genome shotgun (WGS) entry which is preliminary data.</text>
</comment>
<dbReference type="EMBL" id="QRHQ01000001">
    <property type="protein sequence ID" value="RHF93565.1"/>
    <property type="molecule type" value="Genomic_DNA"/>
</dbReference>
<dbReference type="SUPFAM" id="SSF52540">
    <property type="entry name" value="P-loop containing nucleoside triphosphate hydrolases"/>
    <property type="match status" value="1"/>
</dbReference>
<sequence length="651" mass="75353">MDSITRIKEFIKSNFPDWEKISFSEFQENIDFRDDLSELYKINHEEIILISYTNISITGTDRPKPQLRVFLDEYKKPFHFAKEHQLRYYLFSIFTKDDNMARGLNNFNPKEYIISIETNLDTEGSRRDLRSIYDYANEKLGKRKFLKCSRTNYKADINQASFIYIGTPSNPDKTTFENFINIFDSRPYQNSTNNVSKQMVNELKISSEYIKYTDIITAAKTKPFLLLAGISGTGKSRIVREFAFKSCPKYLQDKAGTTPGNYCMIEVKPNWHDSTELLGYYSRLGKGGYQFTKFVKFLVKAKMFPTVPFFVCLDEMNLAPVEQYFAEILSILETRKHPKNEETGEVDMTMVKTEPIIDTLYFRELSEIPHTRNAQTGELFSSNLTDREIYLKLFNIKTESDINEEVGKRTDLTTEGLTLPDNVVIIGTVNMDDTTHQFSRKVIDRAMTIEMNGGNLRNMFGGSKNLEYLSGEEQQKWQNAFARRYVTADEVLEAHSDVAAELVEKLPSQLEEINKALKGTPFEVSYRVLNELTIMVGVMLDEGKELDDAITQSVNNILLMKILPRIEGDAEMFALSREYKSKVDVPYDNRLEWLKELAPDIKEISSDITTSENDEAEELTEKDKGHQQIAKEKIQEMIDRLNNQELTRFWP</sequence>
<dbReference type="RefSeq" id="WP_118211028.1">
    <property type="nucleotide sequence ID" value="NZ_CATZFG010000016.1"/>
</dbReference>
<evidence type="ECO:0000313" key="3">
    <source>
        <dbReference type="Proteomes" id="UP000283485"/>
    </source>
</evidence>
<evidence type="ECO:0000313" key="2">
    <source>
        <dbReference type="EMBL" id="RHF93565.1"/>
    </source>
</evidence>
<dbReference type="PANTHER" id="PTHR37291">
    <property type="entry name" value="5-METHYLCYTOSINE-SPECIFIC RESTRICTION ENZYME B"/>
    <property type="match status" value="1"/>
</dbReference>
<evidence type="ECO:0000256" key="1">
    <source>
        <dbReference type="SAM" id="MobiDB-lite"/>
    </source>
</evidence>